<evidence type="ECO:0000313" key="2">
    <source>
        <dbReference type="Proteomes" id="UP000530514"/>
    </source>
</evidence>
<dbReference type="RefSeq" id="WP_033101066.1">
    <property type="nucleotide sequence ID" value="NZ_JACEIP010000002.1"/>
</dbReference>
<keyword evidence="2" id="KW-1185">Reference proteome</keyword>
<dbReference type="EMBL" id="JACEIP010000002">
    <property type="protein sequence ID" value="MBA4541642.1"/>
    <property type="molecule type" value="Genomic_DNA"/>
</dbReference>
<evidence type="ECO:0000313" key="1">
    <source>
        <dbReference type="EMBL" id="MBA4541642.1"/>
    </source>
</evidence>
<name>A0A7W1X7U4_9BACL</name>
<dbReference type="AlphaFoldDB" id="A0A7W1X7U4"/>
<gene>
    <name evidence="1" type="ORF">H1164_01810</name>
</gene>
<comment type="caution">
    <text evidence="1">The sequence shown here is derived from an EMBL/GenBank/DDBJ whole genome shotgun (WGS) entry which is preliminary data.</text>
</comment>
<organism evidence="1 2">
    <name type="scientific">Thermoactinomyces daqus</name>
    <dbReference type="NCBI Taxonomy" id="1329516"/>
    <lineage>
        <taxon>Bacteria</taxon>
        <taxon>Bacillati</taxon>
        <taxon>Bacillota</taxon>
        <taxon>Bacilli</taxon>
        <taxon>Bacillales</taxon>
        <taxon>Thermoactinomycetaceae</taxon>
        <taxon>Thermoactinomyces</taxon>
    </lineage>
</organism>
<dbReference type="Pfam" id="PF10676">
    <property type="entry name" value="gerPA"/>
    <property type="match status" value="1"/>
</dbReference>
<dbReference type="Proteomes" id="UP000530514">
    <property type="component" value="Unassembled WGS sequence"/>
</dbReference>
<accession>A0A7W1X7U4</accession>
<dbReference type="InterPro" id="IPR019618">
    <property type="entry name" value="Spore_germination_GerPA"/>
</dbReference>
<reference evidence="1 2" key="1">
    <citation type="submission" date="2020-07" db="EMBL/GenBank/DDBJ databases">
        <authorList>
            <person name="Feng H."/>
        </authorList>
    </citation>
    <scope>NUCLEOTIDE SEQUENCE [LARGE SCALE GENOMIC DNA]</scope>
    <source>
        <strain evidence="2">s-11</strain>
    </source>
</reference>
<sequence length="68" mass="7049">MNIKVGVLKINSVSMTSSVTIGTHISVLPLSFQKANTGVSTAGDGAVIKAANPVIDPDTNDHPVLIHR</sequence>
<proteinExistence type="predicted"/>
<protein>
    <submittedName>
        <fullName evidence="1">Spore germination protein</fullName>
    </submittedName>
</protein>